<proteinExistence type="predicted"/>
<dbReference type="RefSeq" id="WP_344730810.1">
    <property type="nucleotide sequence ID" value="NZ_BAABBI010000004.1"/>
</dbReference>
<keyword evidence="2" id="KW-0732">Signal</keyword>
<dbReference type="PANTHER" id="PTHR48081">
    <property type="entry name" value="AB HYDROLASE SUPERFAMILY PROTEIN C4A8.06C"/>
    <property type="match status" value="1"/>
</dbReference>
<protein>
    <recommendedName>
        <fullName evidence="3">BD-FAE-like domain-containing protein</fullName>
    </recommendedName>
</protein>
<evidence type="ECO:0000256" key="2">
    <source>
        <dbReference type="SAM" id="SignalP"/>
    </source>
</evidence>
<dbReference type="Gene3D" id="3.40.50.1820">
    <property type="entry name" value="alpha/beta hydrolase"/>
    <property type="match status" value="1"/>
</dbReference>
<comment type="caution">
    <text evidence="4">The sequence shown here is derived from an EMBL/GenBank/DDBJ whole genome shotgun (WGS) entry which is preliminary data.</text>
</comment>
<reference evidence="5" key="1">
    <citation type="journal article" date="2019" name="Int. J. Syst. Evol. Microbiol.">
        <title>The Global Catalogue of Microorganisms (GCM) 10K type strain sequencing project: providing services to taxonomists for standard genome sequencing and annotation.</title>
        <authorList>
            <consortium name="The Broad Institute Genomics Platform"/>
            <consortium name="The Broad Institute Genome Sequencing Center for Infectious Disease"/>
            <person name="Wu L."/>
            <person name="Ma J."/>
        </authorList>
    </citation>
    <scope>NUCLEOTIDE SEQUENCE [LARGE SCALE GENOMIC DNA]</scope>
    <source>
        <strain evidence="5">JCM 17525</strain>
    </source>
</reference>
<feature type="chain" id="PRO_5045038486" description="BD-FAE-like domain-containing protein" evidence="2">
    <location>
        <begin position="26"/>
        <end position="284"/>
    </location>
</feature>
<gene>
    <name evidence="4" type="ORF">GCM10022271_23620</name>
</gene>
<organism evidence="4 5">
    <name type="scientific">Corallibacter vietnamensis</name>
    <dbReference type="NCBI Taxonomy" id="904130"/>
    <lineage>
        <taxon>Bacteria</taxon>
        <taxon>Pseudomonadati</taxon>
        <taxon>Bacteroidota</taxon>
        <taxon>Flavobacteriia</taxon>
        <taxon>Flavobacteriales</taxon>
        <taxon>Flavobacteriaceae</taxon>
        <taxon>Corallibacter</taxon>
    </lineage>
</organism>
<accession>A0ABP7HE58</accession>
<dbReference type="EMBL" id="BAABBI010000004">
    <property type="protein sequence ID" value="GAA3790554.1"/>
    <property type="molecule type" value="Genomic_DNA"/>
</dbReference>
<sequence length="284" mass="32009">MKIYKSVVACIYLALVVLSCSENDATNPLFYNLGYQEEMNVSYGNHSDQKFDIYLPENRTPNTKVLILVHGGGWTAGDKSDMNNLKDLIKQDFPEIAIVNINYRLADQNNPPYPMQINDISSVVNFLKSHKNTYNISENYGFIGISAGAHLSLLWSYAFDFDNNTNMVCSIVGPTDFTDPAYVNSEIPGFEELLDFYGVESDTEYLEEISPYHQATTSAPPTILFYGGVDPLIPISQGTHMRDKLNELNIINQYTLYPTSGHGWVGLELLDTWTKLKTFTQTHL</sequence>
<dbReference type="PANTHER" id="PTHR48081:SF13">
    <property type="entry name" value="ALPHA_BETA HYDROLASE"/>
    <property type="match status" value="1"/>
</dbReference>
<evidence type="ECO:0000259" key="3">
    <source>
        <dbReference type="Pfam" id="PF20434"/>
    </source>
</evidence>
<evidence type="ECO:0000256" key="1">
    <source>
        <dbReference type="ARBA" id="ARBA00022801"/>
    </source>
</evidence>
<evidence type="ECO:0000313" key="4">
    <source>
        <dbReference type="EMBL" id="GAA3790554.1"/>
    </source>
</evidence>
<name>A0ABP7HE58_9FLAO</name>
<keyword evidence="5" id="KW-1185">Reference proteome</keyword>
<dbReference type="InterPro" id="IPR050300">
    <property type="entry name" value="GDXG_lipolytic_enzyme"/>
</dbReference>
<dbReference type="PROSITE" id="PS51257">
    <property type="entry name" value="PROKAR_LIPOPROTEIN"/>
    <property type="match status" value="1"/>
</dbReference>
<evidence type="ECO:0000313" key="5">
    <source>
        <dbReference type="Proteomes" id="UP001501456"/>
    </source>
</evidence>
<dbReference type="InterPro" id="IPR029058">
    <property type="entry name" value="AB_hydrolase_fold"/>
</dbReference>
<feature type="signal peptide" evidence="2">
    <location>
        <begin position="1"/>
        <end position="25"/>
    </location>
</feature>
<dbReference type="SUPFAM" id="SSF53474">
    <property type="entry name" value="alpha/beta-Hydrolases"/>
    <property type="match status" value="1"/>
</dbReference>
<dbReference type="Pfam" id="PF20434">
    <property type="entry name" value="BD-FAE"/>
    <property type="match status" value="1"/>
</dbReference>
<keyword evidence="1" id="KW-0378">Hydrolase</keyword>
<dbReference type="InterPro" id="IPR049492">
    <property type="entry name" value="BD-FAE-like_dom"/>
</dbReference>
<feature type="domain" description="BD-FAE-like" evidence="3">
    <location>
        <begin position="52"/>
        <end position="245"/>
    </location>
</feature>
<dbReference type="Proteomes" id="UP001501456">
    <property type="component" value="Unassembled WGS sequence"/>
</dbReference>